<feature type="domain" description="N-acetyl-gamma-glutamyl-phosphate reductase dimerisation" evidence="1">
    <location>
        <begin position="107"/>
        <end position="150"/>
    </location>
</feature>
<feature type="non-terminal residue" evidence="2">
    <location>
        <position position="151"/>
    </location>
</feature>
<dbReference type="AlphaFoldDB" id="T1C9Y7"/>
<dbReference type="InterPro" id="IPR058924">
    <property type="entry name" value="AGPR_dimerisation_dom"/>
</dbReference>
<gene>
    <name evidence="2" type="ORF">B1A_01948</name>
</gene>
<dbReference type="Gene3D" id="3.40.50.720">
    <property type="entry name" value="NAD(P)-binding Rossmann-like Domain"/>
    <property type="match status" value="1"/>
</dbReference>
<reference evidence="2" key="2">
    <citation type="journal article" date="2014" name="ISME J.">
        <title>Microbial stratification in low pH oxic and suboxic macroscopic growths along an acid mine drainage.</title>
        <authorList>
            <person name="Mendez-Garcia C."/>
            <person name="Mesa V."/>
            <person name="Sprenger R.R."/>
            <person name="Richter M."/>
            <person name="Diez M.S."/>
            <person name="Solano J."/>
            <person name="Bargiela R."/>
            <person name="Golyshina O.V."/>
            <person name="Manteca A."/>
            <person name="Ramos J.L."/>
            <person name="Gallego J.R."/>
            <person name="Llorente I."/>
            <person name="Martins Dos Santos V.A."/>
            <person name="Jensen O.N."/>
            <person name="Pelaez A.I."/>
            <person name="Sanchez J."/>
            <person name="Ferrer M."/>
        </authorList>
    </citation>
    <scope>NUCLEOTIDE SEQUENCE</scope>
</reference>
<protein>
    <submittedName>
        <fullName evidence="2">N-acetyl-gamma-glutamyl-phosphate reductase</fullName>
    </submittedName>
</protein>
<evidence type="ECO:0000259" key="1">
    <source>
        <dbReference type="Pfam" id="PF22698"/>
    </source>
</evidence>
<evidence type="ECO:0000313" key="2">
    <source>
        <dbReference type="EMBL" id="EQD79037.1"/>
    </source>
</evidence>
<dbReference type="Pfam" id="PF22698">
    <property type="entry name" value="Semialdhyde_dhC_1"/>
    <property type="match status" value="1"/>
</dbReference>
<organism evidence="2">
    <name type="scientific">mine drainage metagenome</name>
    <dbReference type="NCBI Taxonomy" id="410659"/>
    <lineage>
        <taxon>unclassified sequences</taxon>
        <taxon>metagenomes</taxon>
        <taxon>ecological metagenomes</taxon>
    </lineage>
</organism>
<dbReference type="SUPFAM" id="SSF51735">
    <property type="entry name" value="NAD(P)-binding Rossmann-fold domains"/>
    <property type="match status" value="1"/>
</dbReference>
<sequence length="151" mass="15862">AYGEACFQPHNEIQSLLTRVPHSAVFCAAPHGVSAQLIDSLLTAAETAGTRPRVVDISADFRFRSADAYQRVYKHPHGAPQRLAHFTCAVPEHLAESSTPHVAHPGCFASATLLASVPLLALGLTPPQLFVSGVTGSTGSGRKPVAGTHHP</sequence>
<accession>T1C9Y7</accession>
<reference evidence="2" key="1">
    <citation type="submission" date="2013-08" db="EMBL/GenBank/DDBJ databases">
        <authorList>
            <person name="Mendez C."/>
            <person name="Richter M."/>
            <person name="Ferrer M."/>
            <person name="Sanchez J."/>
        </authorList>
    </citation>
    <scope>NUCLEOTIDE SEQUENCE</scope>
</reference>
<comment type="caution">
    <text evidence="2">The sequence shown here is derived from an EMBL/GenBank/DDBJ whole genome shotgun (WGS) entry which is preliminary data.</text>
</comment>
<name>T1C9Y7_9ZZZZ</name>
<feature type="non-terminal residue" evidence="2">
    <location>
        <position position="1"/>
    </location>
</feature>
<dbReference type="InterPro" id="IPR036291">
    <property type="entry name" value="NAD(P)-bd_dom_sf"/>
</dbReference>
<dbReference type="InterPro" id="IPR050085">
    <property type="entry name" value="AGPR"/>
</dbReference>
<proteinExistence type="predicted"/>
<dbReference type="PANTHER" id="PTHR32338">
    <property type="entry name" value="N-ACETYL-GAMMA-GLUTAMYL-PHOSPHATE REDUCTASE, CHLOROPLASTIC-RELATED-RELATED"/>
    <property type="match status" value="1"/>
</dbReference>
<dbReference type="EMBL" id="AUZX01001462">
    <property type="protein sequence ID" value="EQD79037.1"/>
    <property type="molecule type" value="Genomic_DNA"/>
</dbReference>